<proteinExistence type="predicted"/>
<reference evidence="2" key="1">
    <citation type="submission" date="2018-11" db="EMBL/GenBank/DDBJ databases">
        <authorList>
            <person name="Alioto T."/>
            <person name="Alioto T."/>
        </authorList>
    </citation>
    <scope>NUCLEOTIDE SEQUENCE</scope>
</reference>
<comment type="caution">
    <text evidence="2">The sequence shown here is derived from an EMBL/GenBank/DDBJ whole genome shotgun (WGS) entry which is preliminary data.</text>
</comment>
<sequence length="142" mass="16854">MHLRPNERRTNTQANSKVPSKLVKQHKDLLVNQHKIPLPPQPSEISPRTSYRQVTSLPQNYYISDELYLDSNINTMDYYGYSLRPAWMWNYMPYRVNPERREFIRMCGKCGKQHTNKSLCAARNSKCFKCQKPGHFCKRVFI</sequence>
<evidence type="ECO:0000256" key="1">
    <source>
        <dbReference type="SAM" id="MobiDB-lite"/>
    </source>
</evidence>
<protein>
    <submittedName>
        <fullName evidence="2">Uncharacterized protein</fullName>
    </submittedName>
</protein>
<organism evidence="2 3">
    <name type="scientific">Mytilus galloprovincialis</name>
    <name type="common">Mediterranean mussel</name>
    <dbReference type="NCBI Taxonomy" id="29158"/>
    <lineage>
        <taxon>Eukaryota</taxon>
        <taxon>Metazoa</taxon>
        <taxon>Spiralia</taxon>
        <taxon>Lophotrochozoa</taxon>
        <taxon>Mollusca</taxon>
        <taxon>Bivalvia</taxon>
        <taxon>Autobranchia</taxon>
        <taxon>Pteriomorphia</taxon>
        <taxon>Mytilida</taxon>
        <taxon>Mytiloidea</taxon>
        <taxon>Mytilidae</taxon>
        <taxon>Mytilinae</taxon>
        <taxon>Mytilus</taxon>
    </lineage>
</organism>
<evidence type="ECO:0000313" key="2">
    <source>
        <dbReference type="EMBL" id="VDI39804.1"/>
    </source>
</evidence>
<dbReference type="Proteomes" id="UP000596742">
    <property type="component" value="Unassembled WGS sequence"/>
</dbReference>
<name>A0A8B6EVP3_MYTGA</name>
<gene>
    <name evidence="2" type="ORF">MGAL_10B030717</name>
</gene>
<dbReference type="AlphaFoldDB" id="A0A8B6EVP3"/>
<accession>A0A8B6EVP3</accession>
<dbReference type="EMBL" id="UYJE01005732">
    <property type="protein sequence ID" value="VDI39804.1"/>
    <property type="molecule type" value="Genomic_DNA"/>
</dbReference>
<evidence type="ECO:0000313" key="3">
    <source>
        <dbReference type="Proteomes" id="UP000596742"/>
    </source>
</evidence>
<keyword evidence="3" id="KW-1185">Reference proteome</keyword>
<feature type="compositionally biased region" description="Basic and acidic residues" evidence="1">
    <location>
        <begin position="1"/>
        <end position="10"/>
    </location>
</feature>
<feature type="region of interest" description="Disordered" evidence="1">
    <location>
        <begin position="1"/>
        <end position="20"/>
    </location>
</feature>